<reference evidence="1" key="1">
    <citation type="submission" date="2020-02" db="EMBL/GenBank/DDBJ databases">
        <authorList>
            <person name="Meier V. D."/>
        </authorList>
    </citation>
    <scope>NUCLEOTIDE SEQUENCE</scope>
    <source>
        <strain evidence="1">AVDCRST_MAG93</strain>
    </source>
</reference>
<proteinExistence type="predicted"/>
<gene>
    <name evidence="1" type="ORF">AVDCRST_MAG93-3657</name>
</gene>
<sequence>MYPYWCLRLGRWILTKQHDGLMVARASHSLTPIPTPITQP</sequence>
<name>A0A6J4JUA2_9CHLR</name>
<accession>A0A6J4JUA2</accession>
<organism evidence="1">
    <name type="scientific">uncultured Chloroflexia bacterium</name>
    <dbReference type="NCBI Taxonomy" id="1672391"/>
    <lineage>
        <taxon>Bacteria</taxon>
        <taxon>Bacillati</taxon>
        <taxon>Chloroflexota</taxon>
        <taxon>Chloroflexia</taxon>
        <taxon>environmental samples</taxon>
    </lineage>
</organism>
<evidence type="ECO:0000313" key="1">
    <source>
        <dbReference type="EMBL" id="CAA9287560.1"/>
    </source>
</evidence>
<dbReference type="AlphaFoldDB" id="A0A6J4JUA2"/>
<dbReference type="EMBL" id="CADCTR010001243">
    <property type="protein sequence ID" value="CAA9287560.1"/>
    <property type="molecule type" value="Genomic_DNA"/>
</dbReference>
<protein>
    <submittedName>
        <fullName evidence="1">Uncharacterized protein</fullName>
    </submittedName>
</protein>